<accession>A0ABT4LL53</accession>
<organism evidence="2 3">
    <name type="scientific">Kiloniella laminariae</name>
    <dbReference type="NCBI Taxonomy" id="454162"/>
    <lineage>
        <taxon>Bacteria</taxon>
        <taxon>Pseudomonadati</taxon>
        <taxon>Pseudomonadota</taxon>
        <taxon>Alphaproteobacteria</taxon>
        <taxon>Rhodospirillales</taxon>
        <taxon>Kiloniellaceae</taxon>
        <taxon>Kiloniella</taxon>
    </lineage>
</organism>
<dbReference type="RefSeq" id="WP_269423996.1">
    <property type="nucleotide sequence ID" value="NZ_JAPWGY010000004.1"/>
</dbReference>
<keyword evidence="3" id="KW-1185">Reference proteome</keyword>
<evidence type="ECO:0000259" key="1">
    <source>
        <dbReference type="Pfam" id="PF01882"/>
    </source>
</evidence>
<proteinExistence type="predicted"/>
<evidence type="ECO:0000313" key="2">
    <source>
        <dbReference type="EMBL" id="MCZ4281842.1"/>
    </source>
</evidence>
<dbReference type="PANTHER" id="PTHR33608:SF6">
    <property type="entry name" value="BLL2464 PROTEIN"/>
    <property type="match status" value="1"/>
</dbReference>
<reference evidence="2" key="1">
    <citation type="submission" date="2022-12" db="EMBL/GenBank/DDBJ databases">
        <title>Bacterial isolates from different developmental stages of Nematostella vectensis.</title>
        <authorList>
            <person name="Fraune S."/>
        </authorList>
    </citation>
    <scope>NUCLEOTIDE SEQUENCE</scope>
    <source>
        <strain evidence="2">G21630-S1</strain>
    </source>
</reference>
<dbReference type="InterPro" id="IPR002881">
    <property type="entry name" value="DUF58"/>
</dbReference>
<sequence>MNKPLITRETEAEKLASTLSPLQIEAERVAATVFQGTHGRRHPGQGDEFWQYRRYNPGDIPRSIDWRRSAKAGSTADNSGVFIRQKERETAQSLWLWAAGDPGMDWMSPWSSCSKHHRASVIALALATLLLRGGEKIALAGSGRPPSSARTTIRFLAQQLEQKAGNPDNLPDNLHIAPHAALICFSDFLSPIEEQKETFDRLAALKLKVWLVQVLDPAELKLPYSGRVKFQLPFDDPHPKGGQTGSEWLHPDVDSIRESYKERIEEHNRDLALLAKKLGWRYLVHATDQPASKALLSLYSDVSERQSINSRTHDSRNKAGGRYA</sequence>
<comment type="caution">
    <text evidence="2">The sequence shown here is derived from an EMBL/GenBank/DDBJ whole genome shotgun (WGS) entry which is preliminary data.</text>
</comment>
<dbReference type="EMBL" id="JAPWGY010000004">
    <property type="protein sequence ID" value="MCZ4281842.1"/>
    <property type="molecule type" value="Genomic_DNA"/>
</dbReference>
<dbReference type="Pfam" id="PF01882">
    <property type="entry name" value="DUF58"/>
    <property type="match status" value="1"/>
</dbReference>
<feature type="domain" description="DUF58" evidence="1">
    <location>
        <begin position="51"/>
        <end position="233"/>
    </location>
</feature>
<dbReference type="Proteomes" id="UP001069802">
    <property type="component" value="Unassembled WGS sequence"/>
</dbReference>
<gene>
    <name evidence="2" type="ORF">O4H49_13710</name>
</gene>
<protein>
    <submittedName>
        <fullName evidence="2">DUF58 domain-containing protein</fullName>
    </submittedName>
</protein>
<evidence type="ECO:0000313" key="3">
    <source>
        <dbReference type="Proteomes" id="UP001069802"/>
    </source>
</evidence>
<name>A0ABT4LL53_9PROT</name>
<dbReference type="PANTHER" id="PTHR33608">
    <property type="entry name" value="BLL2464 PROTEIN"/>
    <property type="match status" value="1"/>
</dbReference>